<dbReference type="EMBL" id="CP049740">
    <property type="protein sequence ID" value="QII82744.1"/>
    <property type="molecule type" value="Genomic_DNA"/>
</dbReference>
<evidence type="ECO:0000259" key="2">
    <source>
        <dbReference type="Pfam" id="PF01738"/>
    </source>
</evidence>
<gene>
    <name evidence="3" type="ORF">G7057_10050</name>
</gene>
<evidence type="ECO:0000256" key="1">
    <source>
        <dbReference type="ARBA" id="ARBA00022801"/>
    </source>
</evidence>
<dbReference type="SUPFAM" id="SSF53474">
    <property type="entry name" value="alpha/beta-Hydrolases"/>
    <property type="match status" value="1"/>
</dbReference>
<sequence length="251" mass="28584">MISIERKVINQLPIIEMVDYKLKEEKCPLVVFFHGITGQKEKSLEAGYELAQKGFRVILPDAFLHGERKNEYYDGPKEMEFWSIIHHNVEELPVLVDYYQARDLIYKGKISVAGLSMGGITTCIALAKYPWIYSAASLMGNPDPIGFTKWLVTSSWVEGMPDIKTVDIESAMAAFKPFSLQEHPEKIAGRPFYIWHGKEDNSVPFSQTEAFVSMVKGKSFAIQMEYDYYEGHGHKVPNDVFVKTAQFLALQ</sequence>
<dbReference type="RefSeq" id="WP_166163433.1">
    <property type="nucleotide sequence ID" value="NZ_CP049740.1"/>
</dbReference>
<dbReference type="GO" id="GO:0052689">
    <property type="term" value="F:carboxylic ester hydrolase activity"/>
    <property type="evidence" value="ECO:0007669"/>
    <property type="project" value="UniProtKB-ARBA"/>
</dbReference>
<dbReference type="KEGG" id="jar:G7057_10050"/>
<evidence type="ECO:0000313" key="4">
    <source>
        <dbReference type="Proteomes" id="UP000501451"/>
    </source>
</evidence>
<keyword evidence="1 3" id="KW-0378">Hydrolase</keyword>
<dbReference type="InterPro" id="IPR029058">
    <property type="entry name" value="AB_hydrolase_fold"/>
</dbReference>
<accession>A0A6G7KBU4</accession>
<dbReference type="Proteomes" id="UP000501451">
    <property type="component" value="Chromosome"/>
</dbReference>
<dbReference type="Gene3D" id="3.40.50.1820">
    <property type="entry name" value="alpha/beta hydrolase"/>
    <property type="match status" value="1"/>
</dbReference>
<keyword evidence="4" id="KW-1185">Reference proteome</keyword>
<evidence type="ECO:0000313" key="3">
    <source>
        <dbReference type="EMBL" id="QII82744.1"/>
    </source>
</evidence>
<name>A0A6G7KBU4_9LACT</name>
<dbReference type="AlphaFoldDB" id="A0A6G7KBU4"/>
<dbReference type="InterPro" id="IPR002925">
    <property type="entry name" value="Dienelactn_hydro"/>
</dbReference>
<protein>
    <submittedName>
        <fullName evidence="3">Alpha/beta fold hydrolase</fullName>
    </submittedName>
</protein>
<organism evidence="3 4">
    <name type="scientific">Jeotgalibaca arthritidis</name>
    <dbReference type="NCBI Taxonomy" id="1868794"/>
    <lineage>
        <taxon>Bacteria</taxon>
        <taxon>Bacillati</taxon>
        <taxon>Bacillota</taxon>
        <taxon>Bacilli</taxon>
        <taxon>Lactobacillales</taxon>
        <taxon>Carnobacteriaceae</taxon>
        <taxon>Jeotgalibaca</taxon>
    </lineage>
</organism>
<reference evidence="3 4" key="1">
    <citation type="journal article" date="2017" name="Int. J. Syst. Evol. Microbiol.">
        <title>Jeotgalibaca porci sp. nov. and Jeotgalibaca arthritidis sp. nov., isolated from pigs, and emended description of the genus Jeotgalibaca.</title>
        <authorList>
            <person name="Zamora L."/>
            <person name="Perez-Sancho M."/>
            <person name="Dominguez L."/>
            <person name="Fernandez-Garayzabal J.F."/>
            <person name="Vela A.I."/>
        </authorList>
    </citation>
    <scope>NUCLEOTIDE SEQUENCE [LARGE SCALE GENOMIC DNA]</scope>
    <source>
        <strain evidence="3 4">CECT 9157</strain>
    </source>
</reference>
<feature type="domain" description="Dienelactone hydrolase" evidence="2">
    <location>
        <begin position="23"/>
        <end position="234"/>
    </location>
</feature>
<dbReference type="PANTHER" id="PTHR22946">
    <property type="entry name" value="DIENELACTONE HYDROLASE DOMAIN-CONTAINING PROTEIN-RELATED"/>
    <property type="match status" value="1"/>
</dbReference>
<dbReference type="Pfam" id="PF01738">
    <property type="entry name" value="DLH"/>
    <property type="match status" value="1"/>
</dbReference>
<dbReference type="PANTHER" id="PTHR22946:SF9">
    <property type="entry name" value="POLYKETIDE TRANSFERASE AF380"/>
    <property type="match status" value="1"/>
</dbReference>
<proteinExistence type="predicted"/>
<dbReference type="InterPro" id="IPR050261">
    <property type="entry name" value="FrsA_esterase"/>
</dbReference>